<dbReference type="PANTHER" id="PTHR43179:SF7">
    <property type="entry name" value="RHAMNOSYLTRANSFERASE WBBL"/>
    <property type="match status" value="1"/>
</dbReference>
<dbReference type="OrthoDB" id="9771846at2"/>
<gene>
    <name evidence="3" type="ORF">BST85_07360</name>
</gene>
<feature type="transmembrane region" description="Helical" evidence="1">
    <location>
        <begin position="254"/>
        <end position="271"/>
    </location>
</feature>
<evidence type="ECO:0000256" key="1">
    <source>
        <dbReference type="SAM" id="Phobius"/>
    </source>
</evidence>
<dbReference type="AlphaFoldDB" id="A0A2S7KQ43"/>
<name>A0A2S7KQ43_9FLAO</name>
<comment type="caution">
    <text evidence="3">The sequence shown here is derived from an EMBL/GenBank/DDBJ whole genome shotgun (WGS) entry which is preliminary data.</text>
</comment>
<accession>A0A2S7KQ43</accession>
<keyword evidence="4" id="KW-1185">Reference proteome</keyword>
<evidence type="ECO:0000313" key="3">
    <source>
        <dbReference type="EMBL" id="PQB04731.1"/>
    </source>
</evidence>
<dbReference type="GO" id="GO:0016740">
    <property type="term" value="F:transferase activity"/>
    <property type="evidence" value="ECO:0007669"/>
    <property type="project" value="UniProtKB-KW"/>
</dbReference>
<keyword evidence="1" id="KW-0472">Membrane</keyword>
<dbReference type="EMBL" id="MQUB01000001">
    <property type="protein sequence ID" value="PQB04731.1"/>
    <property type="molecule type" value="Genomic_DNA"/>
</dbReference>
<proteinExistence type="predicted"/>
<evidence type="ECO:0000259" key="2">
    <source>
        <dbReference type="Pfam" id="PF00535"/>
    </source>
</evidence>
<reference evidence="3 4" key="1">
    <citation type="submission" date="2016-11" db="EMBL/GenBank/DDBJ databases">
        <title>Trade-off between light-utilization and light-protection in marine flavobacteria.</title>
        <authorList>
            <person name="Kumagai Y."/>
        </authorList>
    </citation>
    <scope>NUCLEOTIDE SEQUENCE [LARGE SCALE GENOMIC DNA]</scope>
    <source>
        <strain evidence="3 4">NBRC 107741</strain>
    </source>
</reference>
<keyword evidence="1" id="KW-0812">Transmembrane</keyword>
<dbReference type="Gene3D" id="3.90.550.10">
    <property type="entry name" value="Spore Coat Polysaccharide Biosynthesis Protein SpsA, Chain A"/>
    <property type="match status" value="1"/>
</dbReference>
<protein>
    <submittedName>
        <fullName evidence="3">Glycosyl transferase</fullName>
    </submittedName>
</protein>
<keyword evidence="1" id="KW-1133">Transmembrane helix</keyword>
<dbReference type="CDD" id="cd04186">
    <property type="entry name" value="GT_2_like_c"/>
    <property type="match status" value="1"/>
</dbReference>
<dbReference type="RefSeq" id="WP_104812658.1">
    <property type="nucleotide sequence ID" value="NZ_MQUB01000001.1"/>
</dbReference>
<evidence type="ECO:0000313" key="4">
    <source>
        <dbReference type="Proteomes" id="UP000239800"/>
    </source>
</evidence>
<organism evidence="3 4">
    <name type="scientific">Aureitalea marina</name>
    <dbReference type="NCBI Taxonomy" id="930804"/>
    <lineage>
        <taxon>Bacteria</taxon>
        <taxon>Pseudomonadati</taxon>
        <taxon>Bacteroidota</taxon>
        <taxon>Flavobacteriia</taxon>
        <taxon>Flavobacteriales</taxon>
        <taxon>Flavobacteriaceae</taxon>
        <taxon>Aureitalea</taxon>
    </lineage>
</organism>
<keyword evidence="3" id="KW-0808">Transferase</keyword>
<dbReference type="PANTHER" id="PTHR43179">
    <property type="entry name" value="RHAMNOSYLTRANSFERASE WBBL"/>
    <property type="match status" value="1"/>
</dbReference>
<dbReference type="Proteomes" id="UP000239800">
    <property type="component" value="Unassembled WGS sequence"/>
</dbReference>
<dbReference type="InterPro" id="IPR029044">
    <property type="entry name" value="Nucleotide-diphossugar_trans"/>
</dbReference>
<sequence length="306" mass="35280">MPTVALILINYNSARYTLECLESVLEKTAKNLDFELVVVDNNSKEEDYQYLLDNWPQDHRINLVRSDINTGFGGGNMRGRIEVSGKYLLFLNNDTQLLNDGLSLLSQYMDEHPEVGVCTAQNYDEHGQFVPSFDHNKGLRKLLFGRGFLQASNPKRYPDRKKEYDQPVVVNWVNGAFMFFRSSDFDAIGGFDTNVFLYFEEMDLGHRLRKIGKQCVLHPGARILHYQGVSIGRSREIDKEAYISYLYVVRKNRGWAYALMINLYLILVCLIKPKKWYLLPTLLRGGSLKNSLKNKQTARTKDASRN</sequence>
<dbReference type="InterPro" id="IPR001173">
    <property type="entry name" value="Glyco_trans_2-like"/>
</dbReference>
<dbReference type="SUPFAM" id="SSF53448">
    <property type="entry name" value="Nucleotide-diphospho-sugar transferases"/>
    <property type="match status" value="1"/>
</dbReference>
<feature type="domain" description="Glycosyltransferase 2-like" evidence="2">
    <location>
        <begin position="7"/>
        <end position="161"/>
    </location>
</feature>
<dbReference type="Pfam" id="PF00535">
    <property type="entry name" value="Glycos_transf_2"/>
    <property type="match status" value="1"/>
</dbReference>